<dbReference type="Pfam" id="PF01661">
    <property type="entry name" value="Macro"/>
    <property type="match status" value="1"/>
</dbReference>
<name>A0AAU9KVH7_9STRA</name>
<organism evidence="3 6">
    <name type="scientific">Peronospora belbahrii</name>
    <dbReference type="NCBI Taxonomy" id="622444"/>
    <lineage>
        <taxon>Eukaryota</taxon>
        <taxon>Sar</taxon>
        <taxon>Stramenopiles</taxon>
        <taxon>Oomycota</taxon>
        <taxon>Peronosporomycetes</taxon>
        <taxon>Peronosporales</taxon>
        <taxon>Peronosporaceae</taxon>
        <taxon>Peronospora</taxon>
    </lineage>
</organism>
<reference evidence="3 5" key="1">
    <citation type="submission" date="2021-11" db="EMBL/GenBank/DDBJ databases">
        <authorList>
            <person name="Islam A."/>
            <person name="Islam S."/>
            <person name="Flora M.S."/>
            <person name="Rahman M."/>
            <person name="Ziaur R.M."/>
            <person name="Epstein J.H."/>
            <person name="Hassan M."/>
            <person name="Klassen M."/>
            <person name="Woodard K."/>
            <person name="Webb A."/>
            <person name="Webby R.J."/>
            <person name="El Zowalaty M.E."/>
        </authorList>
    </citation>
    <scope>NUCLEOTIDE SEQUENCE</scope>
    <source>
        <strain evidence="4">Pbs1</strain>
        <strain evidence="3">Pbs3</strain>
    </source>
</reference>
<feature type="domain" description="Macro" evidence="2">
    <location>
        <begin position="237"/>
        <end position="422"/>
    </location>
</feature>
<feature type="compositionally biased region" description="Polar residues" evidence="1">
    <location>
        <begin position="185"/>
        <end position="194"/>
    </location>
</feature>
<accession>A0AAU9KVH7</accession>
<evidence type="ECO:0000313" key="5">
    <source>
        <dbReference type="Proteomes" id="UP001158986"/>
    </source>
</evidence>
<dbReference type="PROSITE" id="PS51154">
    <property type="entry name" value="MACRO"/>
    <property type="match status" value="1"/>
</dbReference>
<dbReference type="Proteomes" id="UP001158986">
    <property type="component" value="Unassembled WGS sequence"/>
</dbReference>
<sequence>MATPKDDKIKRSSTDIASTNAPITKRHCIQDSTSPSCPIGRIFDVEMLVRGLLVMLDMTSLASFLEVLVLDETWQAILTHETLWKELLMTHFAGSLPPNEQLNDDENEEDGDGEEEDDDDDIESDEEELQEEEENPDNERDLFEMLEGDMDVEENDSLLEEDVENGDGDDDDNGDGTVVPPPHSRTGNSSTTAPAQVQEMNTENTNEIVQITPVTWLADIPSQKLLDAACPDLKDFLRSAEQLVQFNALVQIIRGDIGDIEMVGKQKLDGLAFPTAAFMRNPHSGVASVIFRRAGEGLNEHVRTLNVRLDVGQVYVTPGFDAGVAKLIHCVGPSGFNPHCLRDLQQTYRSVLRCIQTENLSCVAMASISTGNMGMPVDKAAWFGLCAIQRYMRSTDWKARIAIVCFEADVYAAFAQSKAKILAQFNAENVRATPPLRNR</sequence>
<dbReference type="PANTHER" id="PTHR11106">
    <property type="entry name" value="GANGLIOSIDE INDUCED DIFFERENTIATION ASSOCIATED PROTEIN 2-RELATED"/>
    <property type="match status" value="1"/>
</dbReference>
<dbReference type="EMBL" id="CAKLCB010000309">
    <property type="protein sequence ID" value="CAH0519710.1"/>
    <property type="molecule type" value="Genomic_DNA"/>
</dbReference>
<evidence type="ECO:0000313" key="3">
    <source>
        <dbReference type="EMBL" id="CAH0476913.1"/>
    </source>
</evidence>
<evidence type="ECO:0000313" key="6">
    <source>
        <dbReference type="Proteomes" id="UP001160483"/>
    </source>
</evidence>
<comment type="caution">
    <text evidence="3">The sequence shown here is derived from an EMBL/GenBank/DDBJ whole genome shotgun (WGS) entry which is preliminary data.</text>
</comment>
<dbReference type="InterPro" id="IPR002589">
    <property type="entry name" value="Macro_dom"/>
</dbReference>
<dbReference type="AlphaFoldDB" id="A0AAU9KVH7"/>
<feature type="region of interest" description="Disordered" evidence="1">
    <location>
        <begin position="95"/>
        <end position="140"/>
    </location>
</feature>
<gene>
    <name evidence="4" type="ORF">PBS001_LOCUS6229</name>
    <name evidence="3" type="ORF">PBS003_LOCUS3677</name>
</gene>
<feature type="region of interest" description="Disordered" evidence="1">
    <location>
        <begin position="161"/>
        <end position="194"/>
    </location>
</feature>
<evidence type="ECO:0000259" key="2">
    <source>
        <dbReference type="PROSITE" id="PS51154"/>
    </source>
</evidence>
<dbReference type="Proteomes" id="UP001160483">
    <property type="component" value="Unassembled WGS sequence"/>
</dbReference>
<feature type="compositionally biased region" description="Acidic residues" evidence="1">
    <location>
        <begin position="102"/>
        <end position="136"/>
    </location>
</feature>
<evidence type="ECO:0000313" key="4">
    <source>
        <dbReference type="EMBL" id="CAH0519710.1"/>
    </source>
</evidence>
<dbReference type="SUPFAM" id="SSF52949">
    <property type="entry name" value="Macro domain-like"/>
    <property type="match status" value="1"/>
</dbReference>
<proteinExistence type="predicted"/>
<dbReference type="EMBL" id="CAKKTJ010000165">
    <property type="protein sequence ID" value="CAH0476913.1"/>
    <property type="molecule type" value="Genomic_DNA"/>
</dbReference>
<dbReference type="InterPro" id="IPR043472">
    <property type="entry name" value="Macro_dom-like"/>
</dbReference>
<feature type="compositionally biased region" description="Acidic residues" evidence="1">
    <location>
        <begin position="161"/>
        <end position="174"/>
    </location>
</feature>
<protein>
    <recommendedName>
        <fullName evidence="2">Macro domain-containing protein</fullName>
    </recommendedName>
</protein>
<dbReference type="SMART" id="SM00506">
    <property type="entry name" value="A1pp"/>
    <property type="match status" value="1"/>
</dbReference>
<dbReference type="PANTHER" id="PTHR11106:SF27">
    <property type="entry name" value="MACRO DOMAIN-CONTAINING PROTEIN"/>
    <property type="match status" value="1"/>
</dbReference>
<keyword evidence="5" id="KW-1185">Reference proteome</keyword>
<dbReference type="Gene3D" id="3.40.220.10">
    <property type="entry name" value="Leucine Aminopeptidase, subunit E, domain 1"/>
    <property type="match status" value="1"/>
</dbReference>
<evidence type="ECO:0000256" key="1">
    <source>
        <dbReference type="SAM" id="MobiDB-lite"/>
    </source>
</evidence>